<dbReference type="PANTHER" id="PTHR12586:SF1">
    <property type="entry name" value="CDP-DIACYLGLYCEROL--GLYCEROL-3-PHOSPHATE 3-PHOSPHATIDYLTRANSFERASE, MITOCHONDRIAL"/>
    <property type="match status" value="1"/>
</dbReference>
<dbReference type="PIRSF" id="PIRSF000850">
    <property type="entry name" value="Phospholipase_D_PSS"/>
    <property type="match status" value="1"/>
</dbReference>
<evidence type="ECO:0000256" key="1">
    <source>
        <dbReference type="ARBA" id="ARBA00005042"/>
    </source>
</evidence>
<keyword evidence="10" id="KW-0547">Nucleotide-binding</keyword>
<dbReference type="OrthoDB" id="10250191at2759"/>
<keyword evidence="4 10" id="KW-0808">Transferase</keyword>
<evidence type="ECO:0000256" key="8">
    <source>
        <dbReference type="ARBA" id="ARBA00023264"/>
    </source>
</evidence>
<evidence type="ECO:0000256" key="3">
    <source>
        <dbReference type="ARBA" id="ARBA00022516"/>
    </source>
</evidence>
<keyword evidence="8 10" id="KW-1208">Phospholipid metabolism</keyword>
<evidence type="ECO:0000256" key="4">
    <source>
        <dbReference type="ARBA" id="ARBA00022679"/>
    </source>
</evidence>
<evidence type="ECO:0000256" key="7">
    <source>
        <dbReference type="ARBA" id="ARBA00023209"/>
    </source>
</evidence>
<dbReference type="AlphaFoldDB" id="A0A1L0DHY7"/>
<comment type="similarity">
    <text evidence="2 10">Belongs to the CDP-alcohol phosphatidyltransferase class-II family.</text>
</comment>
<dbReference type="GO" id="GO:0032049">
    <property type="term" value="P:cardiolipin biosynthetic process"/>
    <property type="evidence" value="ECO:0007669"/>
    <property type="project" value="InterPro"/>
</dbReference>
<keyword evidence="7 10" id="KW-0594">Phospholipid biosynthesis</keyword>
<dbReference type="GO" id="GO:0008444">
    <property type="term" value="F:CDP-diacylglycerol-glycerol-3-phosphate 3-phosphatidyltransferase activity"/>
    <property type="evidence" value="ECO:0007669"/>
    <property type="project" value="UniProtKB-EC"/>
</dbReference>
<dbReference type="InterPro" id="IPR001736">
    <property type="entry name" value="PLipase_D/transphosphatidylase"/>
</dbReference>
<evidence type="ECO:0000313" key="12">
    <source>
        <dbReference type="EMBL" id="SGZ56140.1"/>
    </source>
</evidence>
<dbReference type="PROSITE" id="PS50035">
    <property type="entry name" value="PLD"/>
    <property type="match status" value="1"/>
</dbReference>
<dbReference type="CDD" id="cd09135">
    <property type="entry name" value="PLDc_PGS1_euk_1"/>
    <property type="match status" value="1"/>
</dbReference>
<dbReference type="Gene3D" id="3.30.870.10">
    <property type="entry name" value="Endonuclease Chain A"/>
    <property type="match status" value="2"/>
</dbReference>
<dbReference type="UniPathway" id="UPA00084">
    <property type="reaction ID" value="UER00503"/>
</dbReference>
<evidence type="ECO:0000256" key="5">
    <source>
        <dbReference type="ARBA" id="ARBA00022737"/>
    </source>
</evidence>
<keyword evidence="10" id="KW-0067">ATP-binding</keyword>
<evidence type="ECO:0000256" key="2">
    <source>
        <dbReference type="ARBA" id="ARBA00010682"/>
    </source>
</evidence>
<dbReference type="GO" id="GO:0005524">
    <property type="term" value="F:ATP binding"/>
    <property type="evidence" value="ECO:0007669"/>
    <property type="project" value="UniProtKB-KW"/>
</dbReference>
<gene>
    <name evidence="12" type="ORF">SAMEA4029010_CIC11G00000003548</name>
</gene>
<dbReference type="EMBL" id="LT635760">
    <property type="protein sequence ID" value="SGZ56140.1"/>
    <property type="molecule type" value="Genomic_DNA"/>
</dbReference>
<evidence type="ECO:0000313" key="13">
    <source>
        <dbReference type="Proteomes" id="UP000182334"/>
    </source>
</evidence>
<keyword evidence="5" id="KW-0677">Repeat</keyword>
<sequence>MLGSLYNYVFGSHSVDAPKPYSTSNTVLALDVAELFHPRLSTIFQQLDAISPRFTVKGSSIRILLEPSEFYSTLKQKIATAKSRIFLSSLYVGKTQEELIECLADALSKNVELKVYVLTDALRGTREAPQLHCLALLLVSLVEKFGKHRVDVRMYHTPHLSGFKKNWAPKRVNEGFGLQHMKLYGFDDEIMLSGANLSEDYFTDRQDRYYLFQDKRLTDFYFQVQSAILSLSYQLLTTTKPKGFQNFRLSWPTSNKSCEPDLNLQRFISDLSFLLEPLLKQHSLGSFEEYTDTNDFDTIIYPVLQFTPLFKRDHDVSTEKPAVLRILSYLDSPKIRWWFTAGYFNMLPQIQERLLNGHAEGTVITASAKANSFYKSPGVSYYIPEAYLLIAKKFLELVKTRGKENLIKLYEWQNGIVNTVGGWSYHAKGVWVTVPDENEPSITIIGSSNFTKRAYTLDLEANAVVITKDADLKHRMRAEIENLMTHAHELTLDDFKPKAVENSNEEPRLDAQGNPIMPPTVYAVDEDRRISYGVHLALKLFGGKL</sequence>
<keyword evidence="3 10" id="KW-0444">Lipid biosynthesis</keyword>
<comment type="pathway">
    <text evidence="1 10">Phospholipid metabolism; phosphatidylglycerol biosynthesis; phosphatidylglycerol from CDP-diacylglycerol: step 1/2.</text>
</comment>
<reference evidence="12 13" key="1">
    <citation type="submission" date="2016-10" db="EMBL/GenBank/DDBJ databases">
        <authorList>
            <person name="de Groot N.N."/>
        </authorList>
    </citation>
    <scope>NUCLEOTIDE SEQUENCE [LARGE SCALE GENOMIC DNA]</scope>
    <source>
        <strain evidence="12 13">CBS 141442</strain>
    </source>
</reference>
<keyword evidence="10" id="KW-0496">Mitochondrion</keyword>
<accession>A0A1L0DHY7</accession>
<dbReference type="PANTHER" id="PTHR12586">
    <property type="entry name" value="CDP-DIACYLGLYCEROL--SERINE O-PHOSPHATIDYLTRANSFERASE"/>
    <property type="match status" value="1"/>
</dbReference>
<dbReference type="Proteomes" id="UP000182334">
    <property type="component" value="Chromosome V"/>
</dbReference>
<evidence type="ECO:0000256" key="10">
    <source>
        <dbReference type="RuleBase" id="RU365024"/>
    </source>
</evidence>
<evidence type="ECO:0000256" key="6">
    <source>
        <dbReference type="ARBA" id="ARBA00023098"/>
    </source>
</evidence>
<comment type="catalytic activity">
    <reaction evidence="9 10">
        <text>a CDP-1,2-diacyl-sn-glycerol + sn-glycerol 3-phosphate = a 1,2-diacyl-sn-glycero-3-phospho-(1'-sn-glycero-3'-phosphate) + CMP + H(+)</text>
        <dbReference type="Rhea" id="RHEA:12593"/>
        <dbReference type="ChEBI" id="CHEBI:15378"/>
        <dbReference type="ChEBI" id="CHEBI:57597"/>
        <dbReference type="ChEBI" id="CHEBI:58332"/>
        <dbReference type="ChEBI" id="CHEBI:60110"/>
        <dbReference type="ChEBI" id="CHEBI:60377"/>
        <dbReference type="EC" id="2.7.8.5"/>
    </reaction>
</comment>
<keyword evidence="6 10" id="KW-0443">Lipid metabolism</keyword>
<name>A0A1L0DHY7_9ASCO</name>
<comment type="subcellular location">
    <subcellularLocation>
        <location evidence="10">Mitochondrion</location>
    </subcellularLocation>
</comment>
<comment type="function">
    <text evidence="10">Functions in the biosynthesis of the anionic phospholipids phosphatidylglycerol and cardiolipin.</text>
</comment>
<dbReference type="EC" id="2.7.8.5" evidence="10"/>
<organism evidence="12 13">
    <name type="scientific">Sungouiella intermedia</name>
    <dbReference type="NCBI Taxonomy" id="45354"/>
    <lineage>
        <taxon>Eukaryota</taxon>
        <taxon>Fungi</taxon>
        <taxon>Dikarya</taxon>
        <taxon>Ascomycota</taxon>
        <taxon>Saccharomycotina</taxon>
        <taxon>Pichiomycetes</taxon>
        <taxon>Metschnikowiaceae</taxon>
        <taxon>Sungouiella</taxon>
    </lineage>
</organism>
<dbReference type="CDD" id="cd09137">
    <property type="entry name" value="PLDc_PGS1_euk_2"/>
    <property type="match status" value="1"/>
</dbReference>
<evidence type="ECO:0000259" key="11">
    <source>
        <dbReference type="PROSITE" id="PS50035"/>
    </source>
</evidence>
<evidence type="ECO:0000256" key="9">
    <source>
        <dbReference type="ARBA" id="ARBA00048586"/>
    </source>
</evidence>
<proteinExistence type="inferred from homology"/>
<keyword evidence="13" id="KW-1185">Reference proteome</keyword>
<protein>
    <recommendedName>
        <fullName evidence="10">CDP-diacylglycerol--glycerol-3-phosphate 3-phosphatidyltransferase</fullName>
        <ecNumber evidence="10">2.7.8.5</ecNumber>
    </recommendedName>
</protein>
<feature type="domain" description="PLD phosphodiesterase" evidence="11">
    <location>
        <begin position="175"/>
        <end position="201"/>
    </location>
</feature>
<dbReference type="STRING" id="45354.A0A1L0DHY7"/>
<dbReference type="SMART" id="SM00155">
    <property type="entry name" value="PLDc"/>
    <property type="match status" value="2"/>
</dbReference>
<dbReference type="InterPro" id="IPR016270">
    <property type="entry name" value="PGS1"/>
</dbReference>
<dbReference type="SUPFAM" id="SSF56024">
    <property type="entry name" value="Phospholipase D/nuclease"/>
    <property type="match status" value="2"/>
</dbReference>
<dbReference type="GO" id="GO:0005739">
    <property type="term" value="C:mitochondrion"/>
    <property type="evidence" value="ECO:0007669"/>
    <property type="project" value="UniProtKB-SubCell"/>
</dbReference>